<evidence type="ECO:0000256" key="6">
    <source>
        <dbReference type="ARBA" id="ARBA00022827"/>
    </source>
</evidence>
<dbReference type="GO" id="GO:0046872">
    <property type="term" value="F:metal ion binding"/>
    <property type="evidence" value="ECO:0007669"/>
    <property type="project" value="UniProtKB-UniRule"/>
</dbReference>
<reference evidence="12" key="1">
    <citation type="submission" date="2022-11" db="EMBL/GenBank/DDBJ databases">
        <authorList>
            <person name="Graham C."/>
            <person name="Newman J.D."/>
        </authorList>
    </citation>
    <scope>NUCLEOTIDE SEQUENCE</scope>
    <source>
        <strain evidence="12">DSM 19486</strain>
    </source>
</reference>
<evidence type="ECO:0000256" key="7">
    <source>
        <dbReference type="ARBA" id="ARBA00022842"/>
    </source>
</evidence>
<dbReference type="EC" id="2.7.1.180" evidence="1 10"/>
<comment type="catalytic activity">
    <reaction evidence="9 10">
        <text>L-threonyl-[protein] + FAD = FMN-L-threonyl-[protein] + AMP + H(+)</text>
        <dbReference type="Rhea" id="RHEA:36847"/>
        <dbReference type="Rhea" id="RHEA-COMP:11060"/>
        <dbReference type="Rhea" id="RHEA-COMP:11061"/>
        <dbReference type="ChEBI" id="CHEBI:15378"/>
        <dbReference type="ChEBI" id="CHEBI:30013"/>
        <dbReference type="ChEBI" id="CHEBI:57692"/>
        <dbReference type="ChEBI" id="CHEBI:74257"/>
        <dbReference type="ChEBI" id="CHEBI:456215"/>
        <dbReference type="EC" id="2.7.1.180"/>
    </reaction>
</comment>
<dbReference type="InterPro" id="IPR003374">
    <property type="entry name" value="ApbE-like_sf"/>
</dbReference>
<feature type="binding site" evidence="11">
    <location>
        <position position="294"/>
    </location>
    <ligand>
        <name>Mg(2+)</name>
        <dbReference type="ChEBI" id="CHEBI:18420"/>
    </ligand>
</feature>
<dbReference type="Gene3D" id="3.10.520.10">
    <property type="entry name" value="ApbE-like domains"/>
    <property type="match status" value="1"/>
</dbReference>
<keyword evidence="5 10" id="KW-0479">Metal-binding</keyword>
<feature type="binding site" evidence="11">
    <location>
        <position position="178"/>
    </location>
    <ligand>
        <name>Mg(2+)</name>
        <dbReference type="ChEBI" id="CHEBI:18420"/>
    </ligand>
</feature>
<evidence type="ECO:0000256" key="2">
    <source>
        <dbReference type="ARBA" id="ARBA00016337"/>
    </source>
</evidence>
<dbReference type="AlphaFoldDB" id="A0A9X3IAZ6"/>
<evidence type="ECO:0000256" key="10">
    <source>
        <dbReference type="PIRNR" id="PIRNR006268"/>
    </source>
</evidence>
<dbReference type="Proteomes" id="UP001142592">
    <property type="component" value="Unassembled WGS sequence"/>
</dbReference>
<comment type="caution">
    <text evidence="12">The sequence shown here is derived from an EMBL/GenBank/DDBJ whole genome shotgun (WGS) entry which is preliminary data.</text>
</comment>
<name>A0A9X3IAZ6_9SPHI</name>
<evidence type="ECO:0000256" key="3">
    <source>
        <dbReference type="ARBA" id="ARBA00022630"/>
    </source>
</evidence>
<accession>A0A9X3IAZ6</accession>
<dbReference type="PANTHER" id="PTHR30040">
    <property type="entry name" value="THIAMINE BIOSYNTHESIS LIPOPROTEIN APBE"/>
    <property type="match status" value="1"/>
</dbReference>
<keyword evidence="7 10" id="KW-0460">Magnesium</keyword>
<proteinExistence type="inferred from homology"/>
<dbReference type="InterPro" id="IPR024932">
    <property type="entry name" value="ApbE"/>
</dbReference>
<dbReference type="RefSeq" id="WP_010600925.1">
    <property type="nucleotide sequence ID" value="NZ_JAPJUH010000004.1"/>
</dbReference>
<evidence type="ECO:0000256" key="1">
    <source>
        <dbReference type="ARBA" id="ARBA00011955"/>
    </source>
</evidence>
<protein>
    <recommendedName>
        <fullName evidence="2 10">FAD:protein FMN transferase</fullName>
        <ecNumber evidence="1 10">2.7.1.180</ecNumber>
    </recommendedName>
    <alternativeName>
        <fullName evidence="8 10">Flavin transferase</fullName>
    </alternativeName>
</protein>
<comment type="cofactor">
    <cofactor evidence="11">
        <name>Mg(2+)</name>
        <dbReference type="ChEBI" id="CHEBI:18420"/>
    </cofactor>
    <cofactor evidence="11">
        <name>Mn(2+)</name>
        <dbReference type="ChEBI" id="CHEBI:29035"/>
    </cofactor>
    <text evidence="11">Magnesium. Can also use manganese.</text>
</comment>
<keyword evidence="6 10" id="KW-0274">FAD</keyword>
<dbReference type="PIRSF" id="PIRSF006268">
    <property type="entry name" value="ApbE"/>
    <property type="match status" value="1"/>
</dbReference>
<dbReference type="PANTHER" id="PTHR30040:SF2">
    <property type="entry name" value="FAD:PROTEIN FMN TRANSFERASE"/>
    <property type="match status" value="1"/>
</dbReference>
<comment type="similarity">
    <text evidence="10">Belongs to the ApbE family.</text>
</comment>
<keyword evidence="4 10" id="KW-0808">Transferase</keyword>
<dbReference type="EMBL" id="JAPJUH010000004">
    <property type="protein sequence ID" value="MCX3266098.1"/>
    <property type="molecule type" value="Genomic_DNA"/>
</dbReference>
<keyword evidence="3 10" id="KW-0285">Flavoprotein</keyword>
<evidence type="ECO:0000313" key="13">
    <source>
        <dbReference type="Proteomes" id="UP001142592"/>
    </source>
</evidence>
<evidence type="ECO:0000256" key="5">
    <source>
        <dbReference type="ARBA" id="ARBA00022723"/>
    </source>
</evidence>
<evidence type="ECO:0000256" key="11">
    <source>
        <dbReference type="PIRSR" id="PIRSR006268-2"/>
    </source>
</evidence>
<evidence type="ECO:0000256" key="9">
    <source>
        <dbReference type="ARBA" id="ARBA00048540"/>
    </source>
</evidence>
<organism evidence="12 13">
    <name type="scientific">Pedobacter agri</name>
    <dbReference type="NCBI Taxonomy" id="454586"/>
    <lineage>
        <taxon>Bacteria</taxon>
        <taxon>Pseudomonadati</taxon>
        <taxon>Bacteroidota</taxon>
        <taxon>Sphingobacteriia</taxon>
        <taxon>Sphingobacteriales</taxon>
        <taxon>Sphingobacteriaceae</taxon>
        <taxon>Pedobacter</taxon>
    </lineage>
</organism>
<dbReference type="Pfam" id="PF02424">
    <property type="entry name" value="ApbE"/>
    <property type="match status" value="1"/>
</dbReference>
<dbReference type="SUPFAM" id="SSF143631">
    <property type="entry name" value="ApbE-like"/>
    <property type="match status" value="1"/>
</dbReference>
<evidence type="ECO:0000313" key="12">
    <source>
        <dbReference type="EMBL" id="MCX3266098.1"/>
    </source>
</evidence>
<evidence type="ECO:0000256" key="4">
    <source>
        <dbReference type="ARBA" id="ARBA00022679"/>
    </source>
</evidence>
<sequence length="343" mass="37723">MKITYIITPTLKIKFTIFLLLTYFASSAQVLKKRTTLLMGSKFEITIVAKDSETASRNIDSVIAEITRIEYLISDWKPETQISEVNRNAGIKPVKVDQEVFELTKRALHLSTITNGAFDISFAAMDRIWKFDGSMTEMPTAEAIKKSVEKVGYQNIILDSLNNTIFLKLPGMKIGFGALGEGYAADRCRDMMLAKGIKAGIVNGSGDMSSWGKPPKGKNWVIGITNPFQKDSLYAIVPLKNGAVVTSGSYEKFVVFNGKRYAHIINPTTGYPATGLTSVTVFGPDAALANGFSTSMMVLGKKAALEFIRSFPAYSCILFGDDGKVYHSENITEKMLAKWKKGI</sequence>
<evidence type="ECO:0000256" key="8">
    <source>
        <dbReference type="ARBA" id="ARBA00031306"/>
    </source>
</evidence>
<dbReference type="GO" id="GO:0016740">
    <property type="term" value="F:transferase activity"/>
    <property type="evidence" value="ECO:0007669"/>
    <property type="project" value="UniProtKB-UniRule"/>
</dbReference>
<keyword evidence="13" id="KW-1185">Reference proteome</keyword>
<gene>
    <name evidence="12" type="ORF">OQZ29_15175</name>
</gene>